<name>A0A543FVD9_9PSEU</name>
<proteinExistence type="predicted"/>
<sequence length="393" mass="42867">MHVRHIDVAERRNRLAARHLLTAGTRTDDVVAIADALSGLHSTDPVTVHLSVAARMRHPVLPAADDALYAERSLVRHHAMRRTLWVFGHDLARAAHHSSTVTLLARQRKLLLDAVTGAGVGPDPERWVDAASTEILDVLADKGPLSARDLGKLVPHLAVPIRIGTGRQVAEMAAHSRLLLVLGFEGRVLRARPTGTWINGQYRWAATAAWAPVFSEPLDPRTAAAALARSWLRAYGPGTRADLQWWAGWTVATTKRALDDVGAVEVELAEGPGYVLPDDVEPAATAEPSVALLPGLDPSTMGWKQRDFHLDPVHGPLLFDRNGNGGPTIWVDGRIVGGWVQRTDGTIALRVLEDIGAERHAEVERKAHELERLLGEVRFTPRFPAPLQAELRA</sequence>
<evidence type="ECO:0000313" key="2">
    <source>
        <dbReference type="Proteomes" id="UP000319818"/>
    </source>
</evidence>
<comment type="caution">
    <text evidence="1">The sequence shown here is derived from an EMBL/GenBank/DDBJ whole genome shotgun (WGS) entry which is preliminary data.</text>
</comment>
<dbReference type="RefSeq" id="WP_170225812.1">
    <property type="nucleotide sequence ID" value="NZ_VFPH01000002.1"/>
</dbReference>
<gene>
    <name evidence="1" type="ORF">FB388_4932</name>
</gene>
<dbReference type="PANTHER" id="PTHR38479">
    <property type="entry name" value="LMO0824 PROTEIN"/>
    <property type="match status" value="1"/>
</dbReference>
<dbReference type="Proteomes" id="UP000319818">
    <property type="component" value="Unassembled WGS sequence"/>
</dbReference>
<dbReference type="PANTHER" id="PTHR38479:SF2">
    <property type="entry name" value="WINGED HELIX DNA-BINDING DOMAIN-CONTAINING PROTEIN"/>
    <property type="match status" value="1"/>
</dbReference>
<dbReference type="GO" id="GO:0003677">
    <property type="term" value="F:DNA binding"/>
    <property type="evidence" value="ECO:0007669"/>
    <property type="project" value="UniProtKB-KW"/>
</dbReference>
<reference evidence="1 2" key="1">
    <citation type="submission" date="2019-06" db="EMBL/GenBank/DDBJ databases">
        <title>Sequencing the genomes of 1000 actinobacteria strains.</title>
        <authorList>
            <person name="Klenk H.-P."/>
        </authorList>
    </citation>
    <scope>NUCLEOTIDE SEQUENCE [LARGE SCALE GENOMIC DNA]</scope>
    <source>
        <strain evidence="1 2">DSM 45511</strain>
    </source>
</reference>
<dbReference type="Pfam" id="PF06224">
    <property type="entry name" value="AlkZ-like"/>
    <property type="match status" value="1"/>
</dbReference>
<dbReference type="InterPro" id="IPR009351">
    <property type="entry name" value="AlkZ-like"/>
</dbReference>
<protein>
    <submittedName>
        <fullName evidence="1">Winged helix DNA-binding protein</fullName>
    </submittedName>
</protein>
<dbReference type="AlphaFoldDB" id="A0A543FVD9"/>
<evidence type="ECO:0000313" key="1">
    <source>
        <dbReference type="EMBL" id="TQM37714.1"/>
    </source>
</evidence>
<dbReference type="EMBL" id="VFPH01000002">
    <property type="protein sequence ID" value="TQM37714.1"/>
    <property type="molecule type" value="Genomic_DNA"/>
</dbReference>
<keyword evidence="2" id="KW-1185">Reference proteome</keyword>
<accession>A0A543FVD9</accession>
<keyword evidence="1" id="KW-0238">DNA-binding</keyword>
<organism evidence="1 2">
    <name type="scientific">Pseudonocardia cypriaca</name>
    <dbReference type="NCBI Taxonomy" id="882449"/>
    <lineage>
        <taxon>Bacteria</taxon>
        <taxon>Bacillati</taxon>
        <taxon>Actinomycetota</taxon>
        <taxon>Actinomycetes</taxon>
        <taxon>Pseudonocardiales</taxon>
        <taxon>Pseudonocardiaceae</taxon>
        <taxon>Pseudonocardia</taxon>
    </lineage>
</organism>